<sequence>MDIQAFKSTFGSGENIDRTRLNFFTNHREDPTNQIFVFFADEKNVTIKTMRKFLSILDEKGITHGIIIFMEKMTPSARKVISAMSSQYSLEEFAESDLLINITHHKLVPQHQVLTPVEKKALLERYRLKETQLPRIQLIDPVARYYGLKRGQVVKITRPSETSGRVPPTTISLFSTPTPNDSPMSDQYRSHATVDDAEKSFKILAGQRQYGQQFDTIYSARLNQLRPALLDNAKQAWGKRKGGSLLPHVPRVLDVVKGQECYIIGTVYLDMPLKANVLEDIAQDHALAMIPVQTKRTSERDTVMLEDESGRVGLIGDILPGEKLVTASYCAFLSGLCVGETSGIEPTPEIKPSARSDPMMALSLFLDWITGEGGSERDRELSRRVSRVVIAGDSLAAPLPEDERDSSKVSSSANTSMRQAVLSLGETFQEIARTVPIHVLPGASDPTGAALPQQPMPAWIFGPQSGHAGGNAEALLMESNPTWIHSNGKSILVHSGQPINDIYMHSIEVDRMSMVRNTLKWRHIAPTAPDTLWSYPYSDRDPFVLEKTPDVYVVGNQPEFGTEMVGPTRVVLLPRFASDGTVVLVDMATLEVQTVEFGCISDLKRRRARVRDGPRHTDAPRPRRTSRPSTAPTPTSDNAPPLLTSSPLPSRQPSPTPAQNLEPERTSGSAQASGGSAPPTSSILYGAGSGGVIDLPTFFHAYANGEWDPVRIPDPPFGLKSFVPRTFSAGSTLVPGSALSSSSTLGPDTSPSLPSSPGSGHPSLSLMGSDYRPRAFPDSRASSIASRRGTATPDLSSSTAQFNTNIFPYIHAPRKVQRSRSDVEVRSPGGVPPTTLPALPSPSIDRAATAATIRWAGSGVNVAPYSLPSPEAAELLDPMRKAMPLLTHSISHPKSRLSSFWEESPQDHAPPPVIIPQPPSPEAVTLREKQPTNPQPPKKGCASTSAPRPANSQGDYFSRPHSQTHSRSRSPAVSDELRGASFQSSASRAQPSNPSAHLTATTWSSSNTHTSQMNLMNACALDPISGPILTMASSGSGSKVDTDFASPLGNGQPYIPEQLLTSLSSSVDGGEFFTPSETLIRSDDDADKQAYLVAPTPPDELERRKALYSRDVNFDRITHLCKLVFSTKMVIISLIDKNEQAFSPQPPPYLTPFLDSAGQSRLSSRTPIWIGALQITLPLVVGPPFIRFYAGAPLRTAEGYNIGTLCVIDDKPREEFTPRQRHTLKEFAAIVMREMELWRDKIQLQVRDRIQTSMEKFTRECLELEESGSQGANSMEKVYDRASKLVKRALDLEGATVLDITHLECVEVTNEDGTKNYAYRGDTFTDTSHAPAPLSVSPNIHATSDKPGFPGTHSRPFERISSPPVLGNHPDGKIYEHITPSYLRDWAIPSNATYAMIVPIFNVDHHPFALLCAYITDPGKHLLEGYELQFLRAIGVIILSAVLKRRMILADKAKSLFISKWVPRVSPGLILISVPPSISHELRTPLHGILAAAELIADTKLTDTQSAFLKTIQSCGASLGETVNHVLDFTKLSGNREHTIPRSKTNLLTLVEDTVEGCWIGARARASSEIGSVYSPPRALSGASVAATSLSGRHVETIVDIAYRERGWSCVCEKAGIRRILMNLIGNSLKFTSNGYVHVGLREVAYNEENRVITVELSVNDTGKGISKDFLTNQLFQPFSQENPLHTGTGLGLAIVNSIVRSEAVDGQVDVWSQEGVGTEIKISFNVEELPPTPEDVSLVSGKFDHLDIYMAGFSPHRGEQHLRSIIVTVLTNWWDVNLVDDADQAEVILVNEDVQILSGLLAQQDFSRPVILLTSARGDQRTMSIVKSFERSGGFCRLIFKPGGPSRLFTALQECKKFRNGDIQALSGVHGLPNSPDTPPENGTRPNSQHIFPPSRQLSREFPLAQRELGFSQISEPRSQTAEERELNHEIPRPARTLSDFSTIPLADEGSVMLESATGTLDTSRKPRVLVVEDNPINRNLLAHKEGWSISDEPCATGKLTSSKGMEYREATDGVEGVGMFQNAAPGILLVDLSMPNLDGIECVTQIRAIERERRGGPPCAKIFALTGLATPEDKRRALVAGFDGYLIKPVSLKTLDGLFKKLVSGQSRESMRNSRN</sequence>
<dbReference type="SUPFAM" id="SSF53036">
    <property type="entry name" value="Eukaryotic RPB5 N-terminal domain"/>
    <property type="match status" value="1"/>
</dbReference>
<evidence type="ECO:0000256" key="3">
    <source>
        <dbReference type="ARBA" id="ARBA00020809"/>
    </source>
</evidence>
<dbReference type="InterPro" id="IPR040663">
    <property type="entry name" value="DNA_pol_D_N"/>
</dbReference>
<dbReference type="GO" id="GO:0006271">
    <property type="term" value="P:DNA strand elongation involved in DNA replication"/>
    <property type="evidence" value="ECO:0007669"/>
    <property type="project" value="TreeGrafter"/>
</dbReference>
<dbReference type="InterPro" id="IPR003661">
    <property type="entry name" value="HisK_dim/P_dom"/>
</dbReference>
<dbReference type="PROSITE" id="PS50110">
    <property type="entry name" value="RESPONSE_REGULATORY"/>
    <property type="match status" value="1"/>
</dbReference>
<keyword evidence="13" id="KW-1185">Reference proteome</keyword>
<evidence type="ECO:0000256" key="5">
    <source>
        <dbReference type="ARBA" id="ARBA00022705"/>
    </source>
</evidence>
<dbReference type="GO" id="GO:0003677">
    <property type="term" value="F:DNA binding"/>
    <property type="evidence" value="ECO:0007669"/>
    <property type="project" value="InterPro"/>
</dbReference>
<dbReference type="SUPFAM" id="SSF55781">
    <property type="entry name" value="GAF domain-like"/>
    <property type="match status" value="1"/>
</dbReference>
<evidence type="ECO:0000256" key="6">
    <source>
        <dbReference type="ARBA" id="ARBA00023242"/>
    </source>
</evidence>
<dbReference type="Gene3D" id="3.60.21.50">
    <property type="match status" value="1"/>
</dbReference>
<dbReference type="Gene3D" id="3.90.940.20">
    <property type="entry name" value="RPB5-like RNA polymerase subunit"/>
    <property type="match status" value="1"/>
</dbReference>
<dbReference type="OrthoDB" id="21225at2759"/>
<feature type="region of interest" description="Disordered" evidence="9">
    <location>
        <begin position="1331"/>
        <end position="1357"/>
    </location>
</feature>
<dbReference type="InterPro" id="IPR001789">
    <property type="entry name" value="Sig_transdc_resp-reg_receiver"/>
</dbReference>
<dbReference type="InterPro" id="IPR005467">
    <property type="entry name" value="His_kinase_dom"/>
</dbReference>
<dbReference type="Pfam" id="PF04042">
    <property type="entry name" value="DNA_pol_E_B"/>
    <property type="match status" value="1"/>
</dbReference>
<comment type="caution">
    <text evidence="12">The sequence shown here is derived from an EMBL/GenBank/DDBJ whole genome shotgun (WGS) entry which is preliminary data.</text>
</comment>
<dbReference type="InterPro" id="IPR024826">
    <property type="entry name" value="DNA_pol_delta/II_ssu"/>
</dbReference>
<dbReference type="Pfam" id="PF18018">
    <property type="entry name" value="DNA_pol_D_N"/>
    <property type="match status" value="1"/>
</dbReference>
<keyword evidence="5" id="KW-0235">DNA replication</keyword>
<protein>
    <recommendedName>
        <fullName evidence="3">DNA-directed RNA polymerases I, II, and III subunit RPABC1</fullName>
    </recommendedName>
</protein>
<feature type="region of interest" description="Disordered" evidence="9">
    <location>
        <begin position="1912"/>
        <end position="1939"/>
    </location>
</feature>
<gene>
    <name evidence="12" type="ORF">CTheo_4034</name>
</gene>
<reference evidence="12 13" key="1">
    <citation type="journal article" date="2019" name="Fungal Biol. Biotechnol.">
        <title>Draft genome sequence of fastidious pathogen Ceratobasidium theobromae, which causes vascular-streak dieback in Theobroma cacao.</title>
        <authorList>
            <person name="Ali S.S."/>
            <person name="Asman A."/>
            <person name="Shao J."/>
            <person name="Firmansyah A.P."/>
            <person name="Susilo A.W."/>
            <person name="Rosmana A."/>
            <person name="McMahon P."/>
            <person name="Junaid M."/>
            <person name="Guest D."/>
            <person name="Kheng T.Y."/>
            <person name="Meinhardt L.W."/>
            <person name="Bailey B.A."/>
        </authorList>
    </citation>
    <scope>NUCLEOTIDE SEQUENCE [LARGE SCALE GENOMIC DNA]</scope>
    <source>
        <strain evidence="12 13">CT2</strain>
    </source>
</reference>
<dbReference type="Gene3D" id="1.10.287.130">
    <property type="match status" value="1"/>
</dbReference>
<comment type="subcellular location">
    <subcellularLocation>
        <location evidence="1">Nucleus</location>
    </subcellularLocation>
</comment>
<feature type="region of interest" description="Disordered" evidence="9">
    <location>
        <begin position="897"/>
        <end position="1002"/>
    </location>
</feature>
<dbReference type="InterPro" id="IPR000783">
    <property type="entry name" value="RNA_pol_subH/Rpb5_C"/>
</dbReference>
<dbReference type="InterPro" id="IPR003594">
    <property type="entry name" value="HATPase_dom"/>
</dbReference>
<dbReference type="SUPFAM" id="SSF52172">
    <property type="entry name" value="CheY-like"/>
    <property type="match status" value="1"/>
</dbReference>
<feature type="compositionally biased region" description="Low complexity" evidence="9">
    <location>
        <begin position="739"/>
        <end position="769"/>
    </location>
</feature>
<feature type="modified residue" description="4-aspartylphosphate" evidence="8">
    <location>
        <position position="2033"/>
    </location>
</feature>
<name>A0A5N5QL59_9AGAM</name>
<feature type="compositionally biased region" description="Basic and acidic residues" evidence="9">
    <location>
        <begin position="1922"/>
        <end position="1934"/>
    </location>
</feature>
<proteinExistence type="inferred from homology"/>
<keyword evidence="6" id="KW-0539">Nucleus</keyword>
<dbReference type="PRINTS" id="PR00344">
    <property type="entry name" value="BCTRLSENSOR"/>
</dbReference>
<feature type="region of interest" description="Disordered" evidence="9">
    <location>
        <begin position="733"/>
        <end position="798"/>
    </location>
</feature>
<dbReference type="SMART" id="SM00387">
    <property type="entry name" value="HATPase_c"/>
    <property type="match status" value="1"/>
</dbReference>
<evidence type="ECO:0000256" key="4">
    <source>
        <dbReference type="ARBA" id="ARBA00022553"/>
    </source>
</evidence>
<dbReference type="InterPro" id="IPR036890">
    <property type="entry name" value="HATPase_C_sf"/>
</dbReference>
<feature type="compositionally biased region" description="Pro residues" evidence="9">
    <location>
        <begin position="908"/>
        <end position="921"/>
    </location>
</feature>
<dbReference type="Pfam" id="PF02518">
    <property type="entry name" value="HATPase_c"/>
    <property type="match status" value="1"/>
</dbReference>
<evidence type="ECO:0000256" key="7">
    <source>
        <dbReference type="ARBA" id="ARBA00025765"/>
    </source>
</evidence>
<evidence type="ECO:0000256" key="9">
    <source>
        <dbReference type="SAM" id="MobiDB-lite"/>
    </source>
</evidence>
<dbReference type="InterPro" id="IPR036097">
    <property type="entry name" value="HisK_dim/P_sf"/>
</dbReference>
<dbReference type="EMBL" id="SSOP01000062">
    <property type="protein sequence ID" value="KAB5592502.1"/>
    <property type="molecule type" value="Genomic_DNA"/>
</dbReference>
<dbReference type="GO" id="GO:0003899">
    <property type="term" value="F:DNA-directed RNA polymerase activity"/>
    <property type="evidence" value="ECO:0007669"/>
    <property type="project" value="InterPro"/>
</dbReference>
<dbReference type="HAMAP" id="MF_00025">
    <property type="entry name" value="RNApol_Rpo5_RPB5"/>
    <property type="match status" value="1"/>
</dbReference>
<dbReference type="SUPFAM" id="SSF55287">
    <property type="entry name" value="RPB5-like RNA polymerase subunit"/>
    <property type="match status" value="1"/>
</dbReference>
<dbReference type="CDD" id="cd00082">
    <property type="entry name" value="HisKA"/>
    <property type="match status" value="1"/>
</dbReference>
<dbReference type="InterPro" id="IPR011006">
    <property type="entry name" value="CheY-like_superfamily"/>
</dbReference>
<accession>A0A5N5QL59</accession>
<organism evidence="12 13">
    <name type="scientific">Ceratobasidium theobromae</name>
    <dbReference type="NCBI Taxonomy" id="1582974"/>
    <lineage>
        <taxon>Eukaryota</taxon>
        <taxon>Fungi</taxon>
        <taxon>Dikarya</taxon>
        <taxon>Basidiomycota</taxon>
        <taxon>Agaricomycotina</taxon>
        <taxon>Agaricomycetes</taxon>
        <taxon>Cantharellales</taxon>
        <taxon>Ceratobasidiaceae</taxon>
        <taxon>Ceratobasidium</taxon>
    </lineage>
</organism>
<evidence type="ECO:0000256" key="1">
    <source>
        <dbReference type="ARBA" id="ARBA00004123"/>
    </source>
</evidence>
<dbReference type="PANTHER" id="PTHR10416">
    <property type="entry name" value="DNA POLYMERASE DELTA SUBUNIT 2"/>
    <property type="match status" value="1"/>
</dbReference>
<dbReference type="GO" id="GO:0006351">
    <property type="term" value="P:DNA-templated transcription"/>
    <property type="evidence" value="ECO:0007669"/>
    <property type="project" value="InterPro"/>
</dbReference>
<dbReference type="PANTHER" id="PTHR10416:SF0">
    <property type="entry name" value="DNA POLYMERASE DELTA SUBUNIT 2"/>
    <property type="match status" value="1"/>
</dbReference>
<dbReference type="Pfam" id="PF01191">
    <property type="entry name" value="RNA_pol_Rpb5_C"/>
    <property type="match status" value="1"/>
</dbReference>
<dbReference type="Gene3D" id="3.40.50.2300">
    <property type="match status" value="1"/>
</dbReference>
<dbReference type="SMART" id="SM00448">
    <property type="entry name" value="REC"/>
    <property type="match status" value="1"/>
</dbReference>
<dbReference type="Pfam" id="PF00512">
    <property type="entry name" value="HisKA"/>
    <property type="match status" value="1"/>
</dbReference>
<dbReference type="Proteomes" id="UP000383932">
    <property type="component" value="Unassembled WGS sequence"/>
</dbReference>
<dbReference type="InterPro" id="IPR014381">
    <property type="entry name" value="Arch_Rpo5/euc_Rpb5"/>
</dbReference>
<dbReference type="InterPro" id="IPR036710">
    <property type="entry name" value="RNA_pol_Rpb5_N_sf"/>
</dbReference>
<dbReference type="InterPro" id="IPR035913">
    <property type="entry name" value="RPB5-like_sf"/>
</dbReference>
<dbReference type="SMART" id="SM00388">
    <property type="entry name" value="HisKA"/>
    <property type="match status" value="1"/>
</dbReference>
<dbReference type="GO" id="GO:0000155">
    <property type="term" value="F:phosphorelay sensor kinase activity"/>
    <property type="evidence" value="ECO:0007669"/>
    <property type="project" value="InterPro"/>
</dbReference>
<dbReference type="PROSITE" id="PS50109">
    <property type="entry name" value="HIS_KIN"/>
    <property type="match status" value="1"/>
</dbReference>
<dbReference type="FunFam" id="3.90.940.20:FF:000001">
    <property type="entry name" value="DNA-directed RNA polymerases I, II, and III subunit RPABC1"/>
    <property type="match status" value="1"/>
</dbReference>
<feature type="domain" description="Histidine kinase" evidence="10">
    <location>
        <begin position="1477"/>
        <end position="1729"/>
    </location>
</feature>
<comment type="similarity">
    <text evidence="7">Belongs to the archaeal Rpo5/eukaryotic RPB5 RNA polymerase subunit family.</text>
</comment>
<evidence type="ECO:0000259" key="10">
    <source>
        <dbReference type="PROSITE" id="PS50109"/>
    </source>
</evidence>
<dbReference type="InterPro" id="IPR004358">
    <property type="entry name" value="Sig_transdc_His_kin-like_C"/>
</dbReference>
<feature type="compositionally biased region" description="Polar residues" evidence="9">
    <location>
        <begin position="981"/>
        <end position="1002"/>
    </location>
</feature>
<feature type="compositionally biased region" description="Low complexity" evidence="9">
    <location>
        <begin position="627"/>
        <end position="649"/>
    </location>
</feature>
<feature type="region of interest" description="Disordered" evidence="9">
    <location>
        <begin position="817"/>
        <end position="842"/>
    </location>
</feature>
<feature type="domain" description="Response regulatory" evidence="11">
    <location>
        <begin position="1969"/>
        <end position="2105"/>
    </location>
</feature>
<dbReference type="InterPro" id="IPR005571">
    <property type="entry name" value="RNA_pol_Rpb5_N"/>
</dbReference>
<dbReference type="Pfam" id="PF00072">
    <property type="entry name" value="Response_reg"/>
    <property type="match status" value="1"/>
</dbReference>
<feature type="region of interest" description="Disordered" evidence="9">
    <location>
        <begin position="607"/>
        <end position="682"/>
    </location>
</feature>
<dbReference type="InterPro" id="IPR007185">
    <property type="entry name" value="DNA_pol_a/d/e_bsu"/>
</dbReference>
<dbReference type="SUPFAM" id="SSF47384">
    <property type="entry name" value="Homodimeric domain of signal transducing histidine kinase"/>
    <property type="match status" value="1"/>
</dbReference>
<feature type="compositionally biased region" description="Basic and acidic residues" evidence="9">
    <location>
        <begin position="610"/>
        <end position="621"/>
    </location>
</feature>
<keyword evidence="4 8" id="KW-0597">Phosphoprotein</keyword>
<dbReference type="Pfam" id="PF03871">
    <property type="entry name" value="RNA_pol_Rpb5_N"/>
    <property type="match status" value="1"/>
</dbReference>
<evidence type="ECO:0000256" key="8">
    <source>
        <dbReference type="PROSITE-ProRule" id="PRU00169"/>
    </source>
</evidence>
<evidence type="ECO:0000313" key="12">
    <source>
        <dbReference type="EMBL" id="KAB5592502.1"/>
    </source>
</evidence>
<dbReference type="Gene3D" id="3.40.1340.10">
    <property type="entry name" value="RNA polymerase, Rpb5, N-terminal domain"/>
    <property type="match status" value="1"/>
</dbReference>
<feature type="compositionally biased region" description="Polar residues" evidence="9">
    <location>
        <begin position="942"/>
        <end position="961"/>
    </location>
</feature>
<comment type="similarity">
    <text evidence="2">Belongs to the DNA polymerase delta/II small subunit family.</text>
</comment>
<dbReference type="GO" id="GO:0043625">
    <property type="term" value="C:delta DNA polymerase complex"/>
    <property type="evidence" value="ECO:0007669"/>
    <property type="project" value="TreeGrafter"/>
</dbReference>
<evidence type="ECO:0000259" key="11">
    <source>
        <dbReference type="PROSITE" id="PS50110"/>
    </source>
</evidence>
<feature type="compositionally biased region" description="Low complexity" evidence="9">
    <location>
        <begin position="666"/>
        <end position="682"/>
    </location>
</feature>
<dbReference type="Gene3D" id="3.30.565.10">
    <property type="entry name" value="Histidine kinase-like ATPase, C-terminal domain"/>
    <property type="match status" value="1"/>
</dbReference>
<evidence type="ECO:0000313" key="13">
    <source>
        <dbReference type="Proteomes" id="UP000383932"/>
    </source>
</evidence>
<feature type="region of interest" description="Disordered" evidence="9">
    <location>
        <begin position="1867"/>
        <end position="1895"/>
    </location>
</feature>
<dbReference type="SUPFAM" id="SSF55874">
    <property type="entry name" value="ATPase domain of HSP90 chaperone/DNA topoisomerase II/histidine kinase"/>
    <property type="match status" value="1"/>
</dbReference>
<dbReference type="CDD" id="cd17546">
    <property type="entry name" value="REC_hyHK_CKI1_RcsC-like"/>
    <property type="match status" value="1"/>
</dbReference>
<evidence type="ECO:0000256" key="2">
    <source>
        <dbReference type="ARBA" id="ARBA00006035"/>
    </source>
</evidence>